<gene>
    <name evidence="2" type="ORF">ACFQT0_10365</name>
</gene>
<organism evidence="2 3">
    <name type="scientific">Hymenobacter humi</name>
    <dbReference type="NCBI Taxonomy" id="1411620"/>
    <lineage>
        <taxon>Bacteria</taxon>
        <taxon>Pseudomonadati</taxon>
        <taxon>Bacteroidota</taxon>
        <taxon>Cytophagia</taxon>
        <taxon>Cytophagales</taxon>
        <taxon>Hymenobacteraceae</taxon>
        <taxon>Hymenobacter</taxon>
    </lineage>
</organism>
<feature type="transmembrane region" description="Helical" evidence="1">
    <location>
        <begin position="35"/>
        <end position="53"/>
    </location>
</feature>
<keyword evidence="1" id="KW-0472">Membrane</keyword>
<name>A0ABW2U5Y3_9BACT</name>
<feature type="transmembrane region" description="Helical" evidence="1">
    <location>
        <begin position="6"/>
        <end position="28"/>
    </location>
</feature>
<evidence type="ECO:0000256" key="1">
    <source>
        <dbReference type="SAM" id="Phobius"/>
    </source>
</evidence>
<reference evidence="3" key="1">
    <citation type="journal article" date="2019" name="Int. J. Syst. Evol. Microbiol.">
        <title>The Global Catalogue of Microorganisms (GCM) 10K type strain sequencing project: providing services to taxonomists for standard genome sequencing and annotation.</title>
        <authorList>
            <consortium name="The Broad Institute Genomics Platform"/>
            <consortium name="The Broad Institute Genome Sequencing Center for Infectious Disease"/>
            <person name="Wu L."/>
            <person name="Ma J."/>
        </authorList>
    </citation>
    <scope>NUCLEOTIDE SEQUENCE [LARGE SCALE GENOMIC DNA]</scope>
    <source>
        <strain evidence="3">JCM 19635</strain>
    </source>
</reference>
<evidence type="ECO:0000313" key="3">
    <source>
        <dbReference type="Proteomes" id="UP001596513"/>
    </source>
</evidence>
<sequence>MFSSLLYFVVIAITMAFAFTPTTFVAIVTGYYFGWLGLPGMVVAYALASVIGYEPGPTA</sequence>
<protein>
    <submittedName>
        <fullName evidence="2">Uncharacterized protein</fullName>
    </submittedName>
</protein>
<keyword evidence="1" id="KW-1133">Transmembrane helix</keyword>
<accession>A0ABW2U5Y3</accession>
<evidence type="ECO:0000313" key="2">
    <source>
        <dbReference type="EMBL" id="MFC7667743.1"/>
    </source>
</evidence>
<dbReference type="Proteomes" id="UP001596513">
    <property type="component" value="Unassembled WGS sequence"/>
</dbReference>
<dbReference type="RefSeq" id="WP_380202511.1">
    <property type="nucleotide sequence ID" value="NZ_JBHTEK010000001.1"/>
</dbReference>
<keyword evidence="3" id="KW-1185">Reference proteome</keyword>
<proteinExistence type="predicted"/>
<keyword evidence="1" id="KW-0812">Transmembrane</keyword>
<dbReference type="EMBL" id="JBHTEK010000001">
    <property type="protein sequence ID" value="MFC7667743.1"/>
    <property type="molecule type" value="Genomic_DNA"/>
</dbReference>
<comment type="caution">
    <text evidence="2">The sequence shown here is derived from an EMBL/GenBank/DDBJ whole genome shotgun (WGS) entry which is preliminary data.</text>
</comment>